<dbReference type="PANTHER" id="PTHR34220:SF7">
    <property type="entry name" value="SENSOR HISTIDINE KINASE YPDA"/>
    <property type="match status" value="1"/>
</dbReference>
<dbReference type="PROSITE" id="PS50885">
    <property type="entry name" value="HAMP"/>
    <property type="match status" value="1"/>
</dbReference>
<dbReference type="Gene3D" id="3.30.565.10">
    <property type="entry name" value="Histidine kinase-like ATPase, C-terminal domain"/>
    <property type="match status" value="1"/>
</dbReference>
<keyword evidence="4" id="KW-0597">Phosphoprotein</keyword>
<evidence type="ECO:0000256" key="6">
    <source>
        <dbReference type="ARBA" id="ARBA00022777"/>
    </source>
</evidence>
<gene>
    <name evidence="11" type="ORF">FYJ59_04490</name>
</gene>
<dbReference type="SUPFAM" id="SSF158472">
    <property type="entry name" value="HAMP domain-like"/>
    <property type="match status" value="1"/>
</dbReference>
<dbReference type="InterPro" id="IPR003660">
    <property type="entry name" value="HAMP_dom"/>
</dbReference>
<dbReference type="PROSITE" id="PS50109">
    <property type="entry name" value="HIS_KIN"/>
    <property type="match status" value="1"/>
</dbReference>
<dbReference type="CDD" id="cd06225">
    <property type="entry name" value="HAMP"/>
    <property type="match status" value="1"/>
</dbReference>
<dbReference type="GO" id="GO:0000155">
    <property type="term" value="F:phosphorelay sensor kinase activity"/>
    <property type="evidence" value="ECO:0007669"/>
    <property type="project" value="InterPro"/>
</dbReference>
<organism evidence="11 12">
    <name type="scientific">Waltera intestinalis</name>
    <dbReference type="NCBI Taxonomy" id="2606635"/>
    <lineage>
        <taxon>Bacteria</taxon>
        <taxon>Bacillati</taxon>
        <taxon>Bacillota</taxon>
        <taxon>Clostridia</taxon>
        <taxon>Lachnospirales</taxon>
        <taxon>Lachnospiraceae</taxon>
        <taxon>Waltera</taxon>
    </lineage>
</organism>
<dbReference type="SUPFAM" id="SSF55874">
    <property type="entry name" value="ATPase domain of HSP90 chaperone/DNA topoisomerase II/histidine kinase"/>
    <property type="match status" value="1"/>
</dbReference>
<feature type="domain" description="HAMP" evidence="10">
    <location>
        <begin position="327"/>
        <end position="379"/>
    </location>
</feature>
<dbReference type="Pfam" id="PF02518">
    <property type="entry name" value="HATPase_c"/>
    <property type="match status" value="1"/>
</dbReference>
<evidence type="ECO:0000256" key="7">
    <source>
        <dbReference type="ARBA" id="ARBA00023012"/>
    </source>
</evidence>
<feature type="transmembrane region" description="Helical" evidence="8">
    <location>
        <begin position="306"/>
        <end position="326"/>
    </location>
</feature>
<comment type="caution">
    <text evidence="11">The sequence shown here is derived from an EMBL/GenBank/DDBJ whole genome shotgun (WGS) entry which is preliminary data.</text>
</comment>
<feature type="domain" description="Histidine kinase" evidence="9">
    <location>
        <begin position="489"/>
        <end position="592"/>
    </location>
</feature>
<dbReference type="Proteomes" id="UP000476055">
    <property type="component" value="Unassembled WGS sequence"/>
</dbReference>
<dbReference type="InterPro" id="IPR036890">
    <property type="entry name" value="HATPase_C_sf"/>
</dbReference>
<evidence type="ECO:0000313" key="12">
    <source>
        <dbReference type="Proteomes" id="UP000476055"/>
    </source>
</evidence>
<comment type="subcellular location">
    <subcellularLocation>
        <location evidence="2">Membrane</location>
    </subcellularLocation>
</comment>
<sequence>METQRVKEDRKREWWNSFSVKILGMVLSGILLIAITVSCMVLGMSKNVFTETYGRSQEKVFLQVEEEWNAFHENLQNITNAIDSSWAFRLYLTEGDRFDNVRTFQNIYQMEKDLEQSKASDLERLNILVMGIGGKHYLSRTETITATDQEIWNSRPVLLAVQEPEVLHYTYSHGAYTATGRDTDVIIVSKALYYHESKEIYGVVLITLTMDELKRYYDYFITDNTNMYLVDEENRIICSGDASKIGTIADSAWYIRAGETDRELFRMRENGVSLTVMQRELQYLGCRLYGVIDNDMALGRLYNMPLLILLCAALGAMILLLCLIYTRKTLRPLSELVQRMGRLRQGDFDQYMPVEGTTEVQELASTYNYMLDDLQSYINELLETQKARRRSEIKALQMQINPHYIYNTLASIKWLVYQNDRDRTVQTIDAFISLLRNTISNTDEFITIDQEVQNLENYILINHTRYGDAVQVEFYVSQNCRDCLLPKMILQPFVENAFFHAFPSGRSGNIEIYMKQREGELEIRIVDDGIGMEQNRAEEAVKQAGNREHFSGIGIHNVQERLELLYGKQYGVSINSSPKEGTEVLIRLPVNHREEGEDHEE</sequence>
<evidence type="ECO:0000256" key="1">
    <source>
        <dbReference type="ARBA" id="ARBA00000085"/>
    </source>
</evidence>
<dbReference type="SMART" id="SM00304">
    <property type="entry name" value="HAMP"/>
    <property type="match status" value="1"/>
</dbReference>
<dbReference type="Gene3D" id="6.10.340.10">
    <property type="match status" value="1"/>
</dbReference>
<evidence type="ECO:0000259" key="10">
    <source>
        <dbReference type="PROSITE" id="PS50885"/>
    </source>
</evidence>
<dbReference type="InterPro" id="IPR003594">
    <property type="entry name" value="HATPase_dom"/>
</dbReference>
<dbReference type="Pfam" id="PF00672">
    <property type="entry name" value="HAMP"/>
    <property type="match status" value="1"/>
</dbReference>
<keyword evidence="12" id="KW-1185">Reference proteome</keyword>
<proteinExistence type="predicted"/>
<dbReference type="EC" id="2.7.13.3" evidence="3"/>
<keyword evidence="6 11" id="KW-0418">Kinase</keyword>
<dbReference type="InterPro" id="IPR010559">
    <property type="entry name" value="Sig_transdc_His_kin_internal"/>
</dbReference>
<comment type="catalytic activity">
    <reaction evidence="1">
        <text>ATP + protein L-histidine = ADP + protein N-phospho-L-histidine.</text>
        <dbReference type="EC" id="2.7.13.3"/>
    </reaction>
</comment>
<evidence type="ECO:0000313" key="11">
    <source>
        <dbReference type="EMBL" id="MST57507.1"/>
    </source>
</evidence>
<dbReference type="Pfam" id="PF06580">
    <property type="entry name" value="His_kinase"/>
    <property type="match status" value="1"/>
</dbReference>
<evidence type="ECO:0000256" key="8">
    <source>
        <dbReference type="SAM" id="Phobius"/>
    </source>
</evidence>
<name>A0A6L5YIL8_9FIRM</name>
<evidence type="ECO:0000259" key="9">
    <source>
        <dbReference type="PROSITE" id="PS50109"/>
    </source>
</evidence>
<keyword evidence="5" id="KW-0808">Transferase</keyword>
<dbReference type="AlphaFoldDB" id="A0A6L5YIL8"/>
<reference evidence="11 12" key="1">
    <citation type="submission" date="2019-08" db="EMBL/GenBank/DDBJ databases">
        <title>In-depth cultivation of the pig gut microbiome towards novel bacterial diversity and tailored functional studies.</title>
        <authorList>
            <person name="Wylensek D."/>
            <person name="Hitch T.C.A."/>
            <person name="Clavel T."/>
        </authorList>
    </citation>
    <scope>NUCLEOTIDE SEQUENCE [LARGE SCALE GENOMIC DNA]</scope>
    <source>
        <strain evidence="11 12">WCA3-601-WT-6H</strain>
    </source>
</reference>
<evidence type="ECO:0000256" key="3">
    <source>
        <dbReference type="ARBA" id="ARBA00012438"/>
    </source>
</evidence>
<accession>A0A6L5YIL8</accession>
<dbReference type="RefSeq" id="WP_154495522.1">
    <property type="nucleotide sequence ID" value="NZ_VUMU01000003.1"/>
</dbReference>
<dbReference type="InterPro" id="IPR005467">
    <property type="entry name" value="His_kinase_dom"/>
</dbReference>
<dbReference type="GO" id="GO:0016020">
    <property type="term" value="C:membrane"/>
    <property type="evidence" value="ECO:0007669"/>
    <property type="project" value="UniProtKB-SubCell"/>
</dbReference>
<keyword evidence="8" id="KW-0812">Transmembrane</keyword>
<keyword evidence="8" id="KW-0472">Membrane</keyword>
<keyword evidence="7" id="KW-0902">Two-component regulatory system</keyword>
<evidence type="ECO:0000256" key="5">
    <source>
        <dbReference type="ARBA" id="ARBA00022679"/>
    </source>
</evidence>
<dbReference type="EMBL" id="VUMU01000003">
    <property type="protein sequence ID" value="MST57507.1"/>
    <property type="molecule type" value="Genomic_DNA"/>
</dbReference>
<evidence type="ECO:0000256" key="4">
    <source>
        <dbReference type="ARBA" id="ARBA00022553"/>
    </source>
</evidence>
<feature type="transmembrane region" description="Helical" evidence="8">
    <location>
        <begin position="20"/>
        <end position="43"/>
    </location>
</feature>
<dbReference type="PANTHER" id="PTHR34220">
    <property type="entry name" value="SENSOR HISTIDINE KINASE YPDA"/>
    <property type="match status" value="1"/>
</dbReference>
<keyword evidence="8" id="KW-1133">Transmembrane helix</keyword>
<protein>
    <recommendedName>
        <fullName evidence="3">histidine kinase</fullName>
        <ecNumber evidence="3">2.7.13.3</ecNumber>
    </recommendedName>
</protein>
<dbReference type="SMART" id="SM00387">
    <property type="entry name" value="HATPase_c"/>
    <property type="match status" value="1"/>
</dbReference>
<evidence type="ECO:0000256" key="2">
    <source>
        <dbReference type="ARBA" id="ARBA00004370"/>
    </source>
</evidence>
<dbReference type="InterPro" id="IPR050640">
    <property type="entry name" value="Bact_2-comp_sensor_kinase"/>
</dbReference>